<name>A0A395NE59_TRIAR</name>
<proteinExistence type="predicted"/>
<feature type="repeat" description="ANK" evidence="3">
    <location>
        <begin position="1041"/>
        <end position="1073"/>
    </location>
</feature>
<dbReference type="PROSITE" id="PS50088">
    <property type="entry name" value="ANK_REPEAT"/>
    <property type="match status" value="13"/>
</dbReference>
<dbReference type="InterPro" id="IPR036770">
    <property type="entry name" value="Ankyrin_rpt-contain_sf"/>
</dbReference>
<dbReference type="STRING" id="490622.A0A395NE59"/>
<keyword evidence="4" id="KW-0175">Coiled coil</keyword>
<keyword evidence="2 3" id="KW-0040">ANK repeat</keyword>
<feature type="repeat" description="ANK" evidence="3">
    <location>
        <begin position="1206"/>
        <end position="1238"/>
    </location>
</feature>
<organism evidence="7 8">
    <name type="scientific">Trichoderma arundinaceum</name>
    <dbReference type="NCBI Taxonomy" id="490622"/>
    <lineage>
        <taxon>Eukaryota</taxon>
        <taxon>Fungi</taxon>
        <taxon>Dikarya</taxon>
        <taxon>Ascomycota</taxon>
        <taxon>Pezizomycotina</taxon>
        <taxon>Sordariomycetes</taxon>
        <taxon>Hypocreomycetidae</taxon>
        <taxon>Hypocreales</taxon>
        <taxon>Hypocreaceae</taxon>
        <taxon>Trichoderma</taxon>
    </lineage>
</organism>
<dbReference type="PANTHER" id="PTHR24124:SF14">
    <property type="entry name" value="CHROMOSOME UNDETERMINED SCAFFOLD_25, WHOLE GENOME SHOTGUN SEQUENCE"/>
    <property type="match status" value="1"/>
</dbReference>
<dbReference type="OrthoDB" id="194358at2759"/>
<gene>
    <name evidence="7" type="ORF">TARUN_7927</name>
</gene>
<dbReference type="Pfam" id="PF12796">
    <property type="entry name" value="Ank_2"/>
    <property type="match status" value="4"/>
</dbReference>
<keyword evidence="6" id="KW-0732">Signal</keyword>
<keyword evidence="5" id="KW-1133">Transmembrane helix</keyword>
<keyword evidence="8" id="KW-1185">Reference proteome</keyword>
<dbReference type="Gene3D" id="1.25.40.20">
    <property type="entry name" value="Ankyrin repeat-containing domain"/>
    <property type="match status" value="4"/>
</dbReference>
<feature type="repeat" description="ANK" evidence="3">
    <location>
        <begin position="1347"/>
        <end position="1379"/>
    </location>
</feature>
<feature type="repeat" description="ANK" evidence="3">
    <location>
        <begin position="1074"/>
        <end position="1106"/>
    </location>
</feature>
<feature type="signal peptide" evidence="6">
    <location>
        <begin position="1"/>
        <end position="21"/>
    </location>
</feature>
<dbReference type="Pfam" id="PF13637">
    <property type="entry name" value="Ank_4"/>
    <property type="match status" value="1"/>
</dbReference>
<dbReference type="GO" id="GO:0010468">
    <property type="term" value="P:regulation of gene expression"/>
    <property type="evidence" value="ECO:0007669"/>
    <property type="project" value="TreeGrafter"/>
</dbReference>
<sequence>MAQSLLFSVFLMLWLPDRASADGGDDFANNLASDLGPIIALFGERVVMQFMSQSMGIADFILLAVAPIGAITIVVSAIRVAGPAWLKSFIGRARENTSAAEIEIMSSTSKEVCELWNGQSVVRCPGSADICQFICLIPKGLGVETLSKSQTSFQYETLEHAKDKELLVETSYAWKCFKKDAGDAYRRLNKNSTRRSDIERGSSSQAEPTITIVVDDSKDNTPNLLLNCHDKVGRGEIYLAATLGVILQLGALVYFGIITYYRPVRDQFLKNDRRAVSYAFPCATAGTILLTWNWSSEFVTSTGALISLMGFISQFIGMRGLNWTASVVQLSITIVSTYELEWLALGLGDLPNAPWATLKGNGEDDSKGENPRKWRIRTGGEQVYPPLQIEDDQSETHSVAHKIMVARRELGEYSEWKSQTFEEATRLANAIEAVANTFLPREQGAKYRWILPATYETKASNEESSDEKIYIQLTHDGSGWKVDHGMIEAILSLWLYSSPKLSEDGRRGGLRLYGPSRFKQRLAQDLKWWMPETSPELFTIKDADIKKASSVVGFTGIKGMNQPSEQFLAVKCQDMRGRIFSRDLLFSFIRAVAKMPEFTMERVTSPPQMSHNKMTESREHLKMNSGDISSLARKLEKIGLGTRSDVYFDLIVPLSLELKLTNVKDLIDEANKQAQQYEMSLEWKKLVDTCAYLLHLAQSFDLEKESSGPLAIAVCLEFLKKLRHEALLQRSERRDAKELKLHLATLEREFKKFEEFRKTTTFSKSIILPADEIILPADGRQYAASFKVLIKPFTDNTTPCPDSFQITEEHEKVIKKSKSEEVIDTRDFKGLGETDAFSWSPLHYAAYLRSPKIYTGSSQRDNHFNHRDFMGWTPLQHACLNRNEIVVDMLLAHDAPIAIAANDGITPMHCAVRGGNANILQKLIEKVELERPDTREVISRGDRNNRYPIHWAVIQGHIEMVRLLKDDINFIDRFGWTALHLAAIYGHDDILKDIIEDGQADINKGDNDSRTALHLAVEFNSPALARQLIEAGADVNAQAKDGSTPLHIAVKQQSLSLFDFFVKAGVDVDVKTTGGLTALHVAAEGQSLKFAKKLIEAGADVDAQTKNSLTPLHIAIEKQSLGLSLLLLEKKAKVDIKAKGGLTPLHIAAKNGSLALARALCKAGADVNAKAKDGSTPLHMAVGQKNTLIVQTLLENNVEKEATDIKGRTPLFRAVVDGNVEVATLLIDAGANVAAVADGRTSLHVALNHGVNGFEVAERLLQAVEKPRAKALYADMARTTDGATPLHIAAERRPMRAVEMLINAGANINAIDKDGQTPLLIAMKNKRWDIAKCLLKAGADAKADSRNGDTPLLGAVMGGKKSIVRQLLDAKVDVNAADRDGRSPLHHAAILSDCNIIQILLEAGANIDAFQGSTNQAALRSAIREGNWETVLSLLQNTASTH</sequence>
<feature type="repeat" description="ANK" evidence="3">
    <location>
        <begin position="1314"/>
        <end position="1346"/>
    </location>
</feature>
<evidence type="ECO:0000313" key="8">
    <source>
        <dbReference type="Proteomes" id="UP000266272"/>
    </source>
</evidence>
<dbReference type="Proteomes" id="UP000266272">
    <property type="component" value="Unassembled WGS sequence"/>
</dbReference>
<feature type="transmembrane region" description="Helical" evidence="5">
    <location>
        <begin position="60"/>
        <end position="86"/>
    </location>
</feature>
<feature type="coiled-coil region" evidence="4">
    <location>
        <begin position="729"/>
        <end position="756"/>
    </location>
</feature>
<feature type="repeat" description="ANK" evidence="3">
    <location>
        <begin position="903"/>
        <end position="926"/>
    </location>
</feature>
<evidence type="ECO:0000313" key="7">
    <source>
        <dbReference type="EMBL" id="RFU74300.1"/>
    </source>
</evidence>
<dbReference type="GO" id="GO:0005634">
    <property type="term" value="C:nucleus"/>
    <property type="evidence" value="ECO:0007669"/>
    <property type="project" value="TreeGrafter"/>
</dbReference>
<evidence type="ECO:0000256" key="3">
    <source>
        <dbReference type="PROSITE-ProRule" id="PRU00023"/>
    </source>
</evidence>
<dbReference type="PROSITE" id="PS50297">
    <property type="entry name" value="ANK_REP_REGION"/>
    <property type="match status" value="12"/>
</dbReference>
<evidence type="ECO:0000256" key="6">
    <source>
        <dbReference type="SAM" id="SignalP"/>
    </source>
</evidence>
<feature type="repeat" description="ANK" evidence="3">
    <location>
        <begin position="974"/>
        <end position="1007"/>
    </location>
</feature>
<accession>A0A395NE59</accession>
<feature type="repeat" description="ANK" evidence="3">
    <location>
        <begin position="1008"/>
        <end position="1040"/>
    </location>
</feature>
<dbReference type="SUPFAM" id="SSF48403">
    <property type="entry name" value="Ankyrin repeat"/>
    <property type="match status" value="3"/>
</dbReference>
<feature type="repeat" description="ANK" evidence="3">
    <location>
        <begin position="1281"/>
        <end position="1313"/>
    </location>
</feature>
<evidence type="ECO:0000256" key="4">
    <source>
        <dbReference type="SAM" id="Coils"/>
    </source>
</evidence>
<dbReference type="PRINTS" id="PR01415">
    <property type="entry name" value="ANKYRIN"/>
</dbReference>
<comment type="caution">
    <text evidence="7">The sequence shown here is derived from an EMBL/GenBank/DDBJ whole genome shotgun (WGS) entry which is preliminary data.</text>
</comment>
<dbReference type="PANTHER" id="PTHR24124">
    <property type="entry name" value="ANKYRIN REPEAT FAMILY A"/>
    <property type="match status" value="1"/>
</dbReference>
<feature type="transmembrane region" description="Helical" evidence="5">
    <location>
        <begin position="237"/>
        <end position="263"/>
    </location>
</feature>
<keyword evidence="1" id="KW-0677">Repeat</keyword>
<dbReference type="Pfam" id="PF00023">
    <property type="entry name" value="Ank"/>
    <property type="match status" value="3"/>
</dbReference>
<feature type="chain" id="PRO_5017208996" evidence="6">
    <location>
        <begin position="22"/>
        <end position="1442"/>
    </location>
</feature>
<feature type="repeat" description="ANK" evidence="3">
    <location>
        <begin position="1173"/>
        <end position="1205"/>
    </location>
</feature>
<evidence type="ECO:0000256" key="1">
    <source>
        <dbReference type="ARBA" id="ARBA00022737"/>
    </source>
</evidence>
<dbReference type="EMBL" id="PXOA01000550">
    <property type="protein sequence ID" value="RFU74300.1"/>
    <property type="molecule type" value="Genomic_DNA"/>
</dbReference>
<dbReference type="InterPro" id="IPR002110">
    <property type="entry name" value="Ankyrin_rpt"/>
</dbReference>
<dbReference type="SMART" id="SM00248">
    <property type="entry name" value="ANK"/>
    <property type="match status" value="16"/>
</dbReference>
<keyword evidence="5" id="KW-0472">Membrane</keyword>
<evidence type="ECO:0000256" key="2">
    <source>
        <dbReference type="ARBA" id="ARBA00023043"/>
    </source>
</evidence>
<evidence type="ECO:0000256" key="5">
    <source>
        <dbReference type="SAM" id="Phobius"/>
    </source>
</evidence>
<feature type="repeat" description="ANK" evidence="3">
    <location>
        <begin position="1380"/>
        <end position="1412"/>
    </location>
</feature>
<feature type="repeat" description="ANK" evidence="3">
    <location>
        <begin position="1107"/>
        <end position="1139"/>
    </location>
</feature>
<keyword evidence="5" id="KW-0812">Transmembrane</keyword>
<reference evidence="7 8" key="1">
    <citation type="journal article" date="2018" name="PLoS Pathog.">
        <title>Evolution of structural diversity of trichothecenes, a family of toxins produced by plant pathogenic and entomopathogenic fungi.</title>
        <authorList>
            <person name="Proctor R.H."/>
            <person name="McCormick S.P."/>
            <person name="Kim H.S."/>
            <person name="Cardoza R.E."/>
            <person name="Stanley A.M."/>
            <person name="Lindo L."/>
            <person name="Kelly A."/>
            <person name="Brown D.W."/>
            <person name="Lee T."/>
            <person name="Vaughan M.M."/>
            <person name="Alexander N.J."/>
            <person name="Busman M."/>
            <person name="Gutierrez S."/>
        </authorList>
    </citation>
    <scope>NUCLEOTIDE SEQUENCE [LARGE SCALE GENOMIC DNA]</scope>
    <source>
        <strain evidence="7 8">IBT 40837</strain>
    </source>
</reference>
<feature type="repeat" description="ANK" evidence="3">
    <location>
        <begin position="1140"/>
        <end position="1172"/>
    </location>
</feature>
<protein>
    <submittedName>
        <fullName evidence="7">Ankyrin repeat</fullName>
    </submittedName>
</protein>